<dbReference type="Proteomes" id="UP000186230">
    <property type="component" value="Chromosome"/>
</dbReference>
<comment type="similarity">
    <text evidence="1">Belongs to the 4-hydroxybenzoyl-CoA thioesterase family.</text>
</comment>
<dbReference type="GO" id="GO:0047617">
    <property type="term" value="F:fatty acyl-CoA hydrolase activity"/>
    <property type="evidence" value="ECO:0007669"/>
    <property type="project" value="TreeGrafter"/>
</dbReference>
<dbReference type="CDD" id="cd00586">
    <property type="entry name" value="4HBT"/>
    <property type="match status" value="1"/>
</dbReference>
<keyword evidence="2" id="KW-0378">Hydrolase</keyword>
<evidence type="ECO:0000256" key="1">
    <source>
        <dbReference type="ARBA" id="ARBA00005953"/>
    </source>
</evidence>
<dbReference type="AlphaFoldDB" id="A0A1L7I1V5"/>
<name>A0A1L7I1V5_9FLAO</name>
<dbReference type="NCBIfam" id="TIGR00051">
    <property type="entry name" value="YbgC/FadM family acyl-CoA thioesterase"/>
    <property type="match status" value="1"/>
</dbReference>
<organism evidence="3 4">
    <name type="scientific">Christiangramia flava JLT2011</name>
    <dbReference type="NCBI Taxonomy" id="1229726"/>
    <lineage>
        <taxon>Bacteria</taxon>
        <taxon>Pseudomonadati</taxon>
        <taxon>Bacteroidota</taxon>
        <taxon>Flavobacteriia</taxon>
        <taxon>Flavobacteriales</taxon>
        <taxon>Flavobacteriaceae</taxon>
        <taxon>Christiangramia</taxon>
    </lineage>
</organism>
<dbReference type="Gene3D" id="3.10.129.10">
    <property type="entry name" value="Hotdog Thioesterase"/>
    <property type="match status" value="1"/>
</dbReference>
<dbReference type="RefSeq" id="WP_083643044.1">
    <property type="nucleotide sequence ID" value="NZ_AMRU01000013.1"/>
</dbReference>
<dbReference type="PIRSF" id="PIRSF003230">
    <property type="entry name" value="YbgC"/>
    <property type="match status" value="1"/>
</dbReference>
<sequence length="132" mass="15638">MKSYVSNVKVRYAETDQMGVVHHGNYPQYLEIARIEWLSELGISYASMEREGVMLPVFELNLKYHKPVYFDENLRIETRLRELPNVKIIFDYFIWNEQGEKVTSGSTVLVFMDAKTRKPIRCPEYILEKLKN</sequence>
<dbReference type="KEGG" id="gfl:GRFL_0439"/>
<dbReference type="Pfam" id="PF13279">
    <property type="entry name" value="4HBT_2"/>
    <property type="match status" value="1"/>
</dbReference>
<dbReference type="OrthoDB" id="9800856at2"/>
<accession>A0A1L7I1V5</accession>
<dbReference type="SUPFAM" id="SSF54637">
    <property type="entry name" value="Thioesterase/thiol ester dehydrase-isomerase"/>
    <property type="match status" value="1"/>
</dbReference>
<evidence type="ECO:0000313" key="3">
    <source>
        <dbReference type="EMBL" id="APU67163.1"/>
    </source>
</evidence>
<proteinExistence type="inferred from homology"/>
<dbReference type="InterPro" id="IPR029069">
    <property type="entry name" value="HotDog_dom_sf"/>
</dbReference>
<reference evidence="3 4" key="1">
    <citation type="submission" date="2016-07" db="EMBL/GenBank/DDBJ databases">
        <title>Multi-omics approach to identify versatile polysaccharide utilization systems of a marine flavobacterium Gramella flava.</title>
        <authorList>
            <person name="Tang K."/>
        </authorList>
    </citation>
    <scope>NUCLEOTIDE SEQUENCE [LARGE SCALE GENOMIC DNA]</scope>
    <source>
        <strain evidence="3 4">JLT2011</strain>
    </source>
</reference>
<evidence type="ECO:0000256" key="2">
    <source>
        <dbReference type="ARBA" id="ARBA00022801"/>
    </source>
</evidence>
<dbReference type="InterPro" id="IPR050563">
    <property type="entry name" value="4-hydroxybenzoyl-CoA_TE"/>
</dbReference>
<dbReference type="EMBL" id="CP016359">
    <property type="protein sequence ID" value="APU67163.1"/>
    <property type="molecule type" value="Genomic_DNA"/>
</dbReference>
<evidence type="ECO:0000313" key="4">
    <source>
        <dbReference type="Proteomes" id="UP000186230"/>
    </source>
</evidence>
<keyword evidence="4" id="KW-1185">Reference proteome</keyword>
<protein>
    <submittedName>
        <fullName evidence="3">4-hydroxybenzoyl-CoA thioesterase family active site</fullName>
    </submittedName>
</protein>
<dbReference type="InterPro" id="IPR006684">
    <property type="entry name" value="YbgC/YbaW"/>
</dbReference>
<gene>
    <name evidence="3" type="ORF">GRFL_0439</name>
</gene>
<dbReference type="PANTHER" id="PTHR31793:SF27">
    <property type="entry name" value="NOVEL THIOESTERASE SUPERFAMILY DOMAIN AND SAPOSIN A-TYPE DOMAIN CONTAINING PROTEIN (0610012H03RIK)"/>
    <property type="match status" value="1"/>
</dbReference>
<dbReference type="PANTHER" id="PTHR31793">
    <property type="entry name" value="4-HYDROXYBENZOYL-COA THIOESTERASE FAMILY MEMBER"/>
    <property type="match status" value="1"/>
</dbReference>
<dbReference type="STRING" id="1229726.GRFL_0439"/>